<gene>
    <name evidence="1" type="ORF">PEVE_00033825</name>
</gene>
<sequence length="103" mass="11426">CYSCVGFFGLLRGGEFTVNSPFDASLHLTHADIQVDAPLNPQSVRVFINFLGNYLHLRGPGPGPLFLYQDGTPLSRSELSAFLKTTLYPLSTVSRCSWKFLRS</sequence>
<proteinExistence type="predicted"/>
<reference evidence="1 2" key="1">
    <citation type="submission" date="2022-05" db="EMBL/GenBank/DDBJ databases">
        <authorList>
            <consortium name="Genoscope - CEA"/>
            <person name="William W."/>
        </authorList>
    </citation>
    <scope>NUCLEOTIDE SEQUENCE [LARGE SCALE GENOMIC DNA]</scope>
</reference>
<keyword evidence="2" id="KW-1185">Reference proteome</keyword>
<dbReference type="EMBL" id="CALNXI010000505">
    <property type="protein sequence ID" value="CAH3028343.1"/>
    <property type="molecule type" value="Genomic_DNA"/>
</dbReference>
<feature type="non-terminal residue" evidence="1">
    <location>
        <position position="1"/>
    </location>
</feature>
<dbReference type="Proteomes" id="UP001159427">
    <property type="component" value="Unassembled WGS sequence"/>
</dbReference>
<name>A0ABN8MF57_9CNID</name>
<comment type="caution">
    <text evidence="1">The sequence shown here is derived from an EMBL/GenBank/DDBJ whole genome shotgun (WGS) entry which is preliminary data.</text>
</comment>
<accession>A0ABN8MF57</accession>
<evidence type="ECO:0000313" key="2">
    <source>
        <dbReference type="Proteomes" id="UP001159427"/>
    </source>
</evidence>
<organism evidence="1 2">
    <name type="scientific">Porites evermanni</name>
    <dbReference type="NCBI Taxonomy" id="104178"/>
    <lineage>
        <taxon>Eukaryota</taxon>
        <taxon>Metazoa</taxon>
        <taxon>Cnidaria</taxon>
        <taxon>Anthozoa</taxon>
        <taxon>Hexacorallia</taxon>
        <taxon>Scleractinia</taxon>
        <taxon>Fungiina</taxon>
        <taxon>Poritidae</taxon>
        <taxon>Porites</taxon>
    </lineage>
</organism>
<protein>
    <submittedName>
        <fullName evidence="1">Uncharacterized protein</fullName>
    </submittedName>
</protein>
<evidence type="ECO:0000313" key="1">
    <source>
        <dbReference type="EMBL" id="CAH3028343.1"/>
    </source>
</evidence>